<reference evidence="1 2" key="1">
    <citation type="submission" date="2020-01" db="EMBL/GenBank/DDBJ databases">
        <title>Whole genome sequence of Heliobacterium gestii DSM 11169.</title>
        <authorList>
            <person name="Kyndt J.A."/>
            <person name="Meyer T.E."/>
        </authorList>
    </citation>
    <scope>NUCLEOTIDE SEQUENCE [LARGE SCALE GENOMIC DNA]</scope>
    <source>
        <strain evidence="1 2">DSM 11169</strain>
    </source>
</reference>
<organism evidence="1 2">
    <name type="scientific">Heliomicrobium gestii</name>
    <name type="common">Heliobacterium gestii</name>
    <dbReference type="NCBI Taxonomy" id="2699"/>
    <lineage>
        <taxon>Bacteria</taxon>
        <taxon>Bacillati</taxon>
        <taxon>Bacillota</taxon>
        <taxon>Clostridia</taxon>
        <taxon>Eubacteriales</taxon>
        <taxon>Heliobacteriaceae</taxon>
        <taxon>Heliomicrobium</taxon>
    </lineage>
</organism>
<name>A0A845LIQ6_HELGE</name>
<dbReference type="Proteomes" id="UP000471031">
    <property type="component" value="Unassembled WGS sequence"/>
</dbReference>
<keyword evidence="2" id="KW-1185">Reference proteome</keyword>
<protein>
    <submittedName>
        <fullName evidence="1">Uncharacterized protein</fullName>
    </submittedName>
</protein>
<evidence type="ECO:0000313" key="2">
    <source>
        <dbReference type="Proteomes" id="UP000471031"/>
    </source>
</evidence>
<dbReference type="RefSeq" id="WP_161263018.1">
    <property type="nucleotide sequence ID" value="NZ_JAFBDC010000017.1"/>
</dbReference>
<dbReference type="EMBL" id="WXEX01000016">
    <property type="protein sequence ID" value="MZP44449.1"/>
    <property type="molecule type" value="Genomic_DNA"/>
</dbReference>
<evidence type="ECO:0000313" key="1">
    <source>
        <dbReference type="EMBL" id="MZP44449.1"/>
    </source>
</evidence>
<dbReference type="AlphaFoldDB" id="A0A845LIQ6"/>
<sequence length="89" mass="9967">MKQPFFHDSTNLQFQKAGMAKSDADITNDIQFIIISDTGRQRPTLSSQGRRLRLGESATANLLPAGQGRGRHPLNMSMEYAGFEERKVE</sequence>
<proteinExistence type="predicted"/>
<comment type="caution">
    <text evidence="1">The sequence shown here is derived from an EMBL/GenBank/DDBJ whole genome shotgun (WGS) entry which is preliminary data.</text>
</comment>
<gene>
    <name evidence="1" type="ORF">GTO89_15560</name>
</gene>
<accession>A0A845LIQ6</accession>